<evidence type="ECO:0000313" key="1">
    <source>
        <dbReference type="EMBL" id="KAH8003025.1"/>
    </source>
</evidence>
<organism evidence="1 2">
    <name type="scientific">Sphaerodactylus townsendi</name>
    <dbReference type="NCBI Taxonomy" id="933632"/>
    <lineage>
        <taxon>Eukaryota</taxon>
        <taxon>Metazoa</taxon>
        <taxon>Chordata</taxon>
        <taxon>Craniata</taxon>
        <taxon>Vertebrata</taxon>
        <taxon>Euteleostomi</taxon>
        <taxon>Lepidosauria</taxon>
        <taxon>Squamata</taxon>
        <taxon>Bifurcata</taxon>
        <taxon>Gekkota</taxon>
        <taxon>Sphaerodactylidae</taxon>
        <taxon>Sphaerodactylus</taxon>
    </lineage>
</organism>
<comment type="caution">
    <text evidence="1">The sequence shown here is derived from an EMBL/GenBank/DDBJ whole genome shotgun (WGS) entry which is preliminary data.</text>
</comment>
<name>A0ACB8FC36_9SAUR</name>
<keyword evidence="2" id="KW-1185">Reference proteome</keyword>
<sequence>MDVTQQQEAAGAEQPGPAEPRALKGGGAEPGPESGSPGAERGGGTPQLLGLAFEAAGFAQQQHRQQQQQQQQAEMLVHSFSAMDRHDGTSNGTARLPQLGGVGQSPYTSAPPLSHTPNADFQPPYFPPPYQPIYPQSQDPYSHVNDPYSLNPLHAQPQPQHPGWPGQRQSQETGLLHTHRGLPHQLSGLDPRRDYRRHEDLLHGPHGLSSGLGDIPIHSIPHSLEDVSGWVGKNLGSNSDGPKMKHFS</sequence>
<proteinExistence type="predicted"/>
<protein>
    <submittedName>
        <fullName evidence="1">Uncharacterized protein</fullName>
    </submittedName>
</protein>
<dbReference type="EMBL" id="CM037622">
    <property type="protein sequence ID" value="KAH8003025.1"/>
    <property type="molecule type" value="Genomic_DNA"/>
</dbReference>
<gene>
    <name evidence="1" type="ORF">K3G42_008830</name>
</gene>
<accession>A0ACB8FC36</accession>
<dbReference type="Proteomes" id="UP000827872">
    <property type="component" value="Linkage Group LG09"/>
</dbReference>
<evidence type="ECO:0000313" key="2">
    <source>
        <dbReference type="Proteomes" id="UP000827872"/>
    </source>
</evidence>
<reference evidence="1" key="1">
    <citation type="submission" date="2021-08" db="EMBL/GenBank/DDBJ databases">
        <title>The first chromosome-level gecko genome reveals the dynamic sex chromosomes of Neotropical dwarf geckos (Sphaerodactylidae: Sphaerodactylus).</title>
        <authorList>
            <person name="Pinto B.J."/>
            <person name="Keating S.E."/>
            <person name="Gamble T."/>
        </authorList>
    </citation>
    <scope>NUCLEOTIDE SEQUENCE</scope>
    <source>
        <strain evidence="1">TG3544</strain>
    </source>
</reference>